<dbReference type="EMBL" id="CP073721">
    <property type="protein sequence ID" value="UWZ37506.1"/>
    <property type="molecule type" value="Genomic_DNA"/>
</dbReference>
<dbReference type="InterPro" id="IPR010985">
    <property type="entry name" value="Ribbon_hlx_hlx"/>
</dbReference>
<dbReference type="Proteomes" id="UP001058271">
    <property type="component" value="Chromosome"/>
</dbReference>
<accession>A0ABY5Z626</accession>
<evidence type="ECO:0008006" key="3">
    <source>
        <dbReference type="Google" id="ProtNLM"/>
    </source>
</evidence>
<name>A0ABY5Z626_9ACTN</name>
<reference evidence="1" key="1">
    <citation type="submission" date="2021-04" db="EMBL/GenBank/DDBJ databases">
        <title>Biosynthetic gene clusters of Dactylosporangioum roseum.</title>
        <authorList>
            <person name="Hartkoorn R.C."/>
            <person name="Beaudoing E."/>
            <person name="Hot D."/>
            <person name="Moureu S."/>
        </authorList>
    </citation>
    <scope>NUCLEOTIDE SEQUENCE</scope>
    <source>
        <strain evidence="1">NRRL B-16295</strain>
    </source>
</reference>
<protein>
    <recommendedName>
        <fullName evidence="3">Ribbon-helix-helix protein CopG domain-containing protein</fullName>
    </recommendedName>
</protein>
<organism evidence="1 2">
    <name type="scientific">Dactylosporangium roseum</name>
    <dbReference type="NCBI Taxonomy" id="47989"/>
    <lineage>
        <taxon>Bacteria</taxon>
        <taxon>Bacillati</taxon>
        <taxon>Actinomycetota</taxon>
        <taxon>Actinomycetes</taxon>
        <taxon>Micromonosporales</taxon>
        <taxon>Micromonosporaceae</taxon>
        <taxon>Dactylosporangium</taxon>
    </lineage>
</organism>
<proteinExistence type="predicted"/>
<evidence type="ECO:0000313" key="1">
    <source>
        <dbReference type="EMBL" id="UWZ37506.1"/>
    </source>
</evidence>
<evidence type="ECO:0000313" key="2">
    <source>
        <dbReference type="Proteomes" id="UP001058271"/>
    </source>
</evidence>
<sequence>MTAMTYRPDDELSERLRSAAFVTRRSKQSIIDEAVRDWLDSKGQQALVEHRAAQATKRTR</sequence>
<dbReference type="RefSeq" id="WP_260726863.1">
    <property type="nucleotide sequence ID" value="NZ_BAAABS010000070.1"/>
</dbReference>
<dbReference type="SUPFAM" id="SSF47598">
    <property type="entry name" value="Ribbon-helix-helix"/>
    <property type="match status" value="1"/>
</dbReference>
<keyword evidence="2" id="KW-1185">Reference proteome</keyword>
<gene>
    <name evidence="1" type="ORF">Drose_04275</name>
</gene>